<dbReference type="CDD" id="cd09873">
    <property type="entry name" value="PIN_Pae0151-like"/>
    <property type="match status" value="1"/>
</dbReference>
<protein>
    <submittedName>
        <fullName evidence="3">PIN domain-containing protein</fullName>
    </submittedName>
</protein>
<gene>
    <name evidence="3" type="ORF">EWV53_20585</name>
</gene>
<accession>A0A552PKZ2</accession>
<dbReference type="InterPro" id="IPR051619">
    <property type="entry name" value="TypeII_TA_RNase_PINc/VapC"/>
</dbReference>
<feature type="domain" description="PIN" evidence="2">
    <location>
        <begin position="8"/>
        <end position="127"/>
    </location>
</feature>
<comment type="caution">
    <text evidence="3">The sequence shown here is derived from an EMBL/GenBank/DDBJ whole genome shotgun (WGS) entry which is preliminary data.</text>
</comment>
<dbReference type="InterPro" id="IPR044153">
    <property type="entry name" value="PIN_Pae0151-like"/>
</dbReference>
<dbReference type="AlphaFoldDB" id="A0A552PKZ2"/>
<dbReference type="SUPFAM" id="SSF88723">
    <property type="entry name" value="PIN domain-like"/>
    <property type="match status" value="1"/>
</dbReference>
<dbReference type="InterPro" id="IPR002716">
    <property type="entry name" value="PIN_dom"/>
</dbReference>
<evidence type="ECO:0000256" key="1">
    <source>
        <dbReference type="ARBA" id="ARBA00022842"/>
    </source>
</evidence>
<proteinExistence type="predicted"/>
<name>A0A552PKZ2_9CHRO</name>
<dbReference type="EMBL" id="SFAC01000244">
    <property type="protein sequence ID" value="TRV57572.1"/>
    <property type="molecule type" value="Genomic_DNA"/>
</dbReference>
<evidence type="ECO:0000313" key="4">
    <source>
        <dbReference type="Proteomes" id="UP000317165"/>
    </source>
</evidence>
<dbReference type="InterPro" id="IPR029060">
    <property type="entry name" value="PIN-like_dom_sf"/>
</dbReference>
<dbReference type="PANTHER" id="PTHR35901:SF1">
    <property type="entry name" value="EXONUCLEASE VAPC9"/>
    <property type="match status" value="1"/>
</dbReference>
<evidence type="ECO:0000313" key="3">
    <source>
        <dbReference type="EMBL" id="TRV57572.1"/>
    </source>
</evidence>
<keyword evidence="1" id="KW-0460">Magnesium</keyword>
<dbReference type="PANTHER" id="PTHR35901">
    <property type="entry name" value="RIBONUCLEASE VAPC3"/>
    <property type="match status" value="1"/>
</dbReference>
<organism evidence="3 4">
    <name type="scientific">Microcystis panniformis Mp_MB_F_20051200_S9</name>
    <dbReference type="NCBI Taxonomy" id="2486223"/>
    <lineage>
        <taxon>Bacteria</taxon>
        <taxon>Bacillati</taxon>
        <taxon>Cyanobacteriota</taxon>
        <taxon>Cyanophyceae</taxon>
        <taxon>Oscillatoriophycideae</taxon>
        <taxon>Chroococcales</taxon>
        <taxon>Microcystaceae</taxon>
        <taxon>Microcystis</taxon>
    </lineage>
</organism>
<reference evidence="3 4" key="1">
    <citation type="submission" date="2019-01" db="EMBL/GenBank/DDBJ databases">
        <title>Coherence of Microcystis species and biogeography revealed through population genomics.</title>
        <authorList>
            <person name="Perez-Carrascal O.M."/>
            <person name="Terrat Y."/>
            <person name="Giani A."/>
            <person name="Fortin N."/>
            <person name="Tromas N."/>
            <person name="Shapiro B.J."/>
        </authorList>
    </citation>
    <scope>NUCLEOTIDE SEQUENCE [LARGE SCALE GENOMIC DNA]</scope>
    <source>
        <strain evidence="3">Mp_MB_F_20051200_S9</strain>
    </source>
</reference>
<sequence>MSNFLRCVIDANVGIKRFIADPLTPKVRQLFDTLYNTQTEIYIPDLFYIEITNIFWKYVRAGLYSATQVQSDLTTLKDFPLRVISTAELMGDAFQIAYNYQISAYDGAYVALSERVKAPLLTLDRKLVNSLASSTYQVYFFADFSLSPFS</sequence>
<dbReference type="Proteomes" id="UP000317165">
    <property type="component" value="Unassembled WGS sequence"/>
</dbReference>
<dbReference type="Gene3D" id="3.40.50.1010">
    <property type="entry name" value="5'-nuclease"/>
    <property type="match status" value="1"/>
</dbReference>
<dbReference type="Pfam" id="PF01850">
    <property type="entry name" value="PIN"/>
    <property type="match status" value="1"/>
</dbReference>
<evidence type="ECO:0000259" key="2">
    <source>
        <dbReference type="Pfam" id="PF01850"/>
    </source>
</evidence>